<name>A0A1H5W5U1_9ACTN</name>
<proteinExistence type="predicted"/>
<dbReference type="Proteomes" id="UP000236732">
    <property type="component" value="Unassembled WGS sequence"/>
</dbReference>
<sequence>MSQGSHSLFRRASERPKVGLSMLKTALVATATAATIIVGAAPAMASPLITIRTSAVLPPSPDDVYPGRAALDAQCPQGWVLTGGGALVRAGDSHTDLVDLDSSYPRDDSTWWAHGKNMSTSAGTIEAYAICARRGVHIVP</sequence>
<dbReference type="AlphaFoldDB" id="A0A1H5W5U1"/>
<evidence type="ECO:0000313" key="1">
    <source>
        <dbReference type="EMBL" id="SEF94596.1"/>
    </source>
</evidence>
<keyword evidence="2" id="KW-1185">Reference proteome</keyword>
<reference evidence="1 2" key="1">
    <citation type="submission" date="2016-10" db="EMBL/GenBank/DDBJ databases">
        <authorList>
            <person name="de Groot N.N."/>
        </authorList>
    </citation>
    <scope>NUCLEOTIDE SEQUENCE [LARGE SCALE GENOMIC DNA]</scope>
    <source>
        <strain evidence="1 2">CGMCC 4.7037</strain>
    </source>
</reference>
<organism evidence="1 2">
    <name type="scientific">Nonomuraea solani</name>
    <dbReference type="NCBI Taxonomy" id="1144553"/>
    <lineage>
        <taxon>Bacteria</taxon>
        <taxon>Bacillati</taxon>
        <taxon>Actinomycetota</taxon>
        <taxon>Actinomycetes</taxon>
        <taxon>Streptosporangiales</taxon>
        <taxon>Streptosporangiaceae</taxon>
        <taxon>Nonomuraea</taxon>
    </lineage>
</organism>
<dbReference type="EMBL" id="FNVT01000001">
    <property type="protein sequence ID" value="SEF94596.1"/>
    <property type="molecule type" value="Genomic_DNA"/>
</dbReference>
<accession>A0A1H5W5U1</accession>
<evidence type="ECO:0000313" key="2">
    <source>
        <dbReference type="Proteomes" id="UP000236732"/>
    </source>
</evidence>
<gene>
    <name evidence="1" type="ORF">SAMN05444920_1011083</name>
</gene>
<protein>
    <submittedName>
        <fullName evidence="1">Uncharacterized protein</fullName>
    </submittedName>
</protein>